<gene>
    <name evidence="2" type="ORF">CEXT_512781</name>
</gene>
<evidence type="ECO:0000256" key="1">
    <source>
        <dbReference type="SAM" id="MobiDB-lite"/>
    </source>
</evidence>
<accession>A0AAV4MQF9</accession>
<keyword evidence="3" id="KW-1185">Reference proteome</keyword>
<organism evidence="2 3">
    <name type="scientific">Caerostris extrusa</name>
    <name type="common">Bark spider</name>
    <name type="synonym">Caerostris bankana</name>
    <dbReference type="NCBI Taxonomy" id="172846"/>
    <lineage>
        <taxon>Eukaryota</taxon>
        <taxon>Metazoa</taxon>
        <taxon>Ecdysozoa</taxon>
        <taxon>Arthropoda</taxon>
        <taxon>Chelicerata</taxon>
        <taxon>Arachnida</taxon>
        <taxon>Araneae</taxon>
        <taxon>Araneomorphae</taxon>
        <taxon>Entelegynae</taxon>
        <taxon>Araneoidea</taxon>
        <taxon>Araneidae</taxon>
        <taxon>Caerostris</taxon>
    </lineage>
</organism>
<dbReference type="EMBL" id="BPLR01002474">
    <property type="protein sequence ID" value="GIX74130.1"/>
    <property type="molecule type" value="Genomic_DNA"/>
</dbReference>
<name>A0AAV4MQF9_CAEEX</name>
<feature type="region of interest" description="Disordered" evidence="1">
    <location>
        <begin position="56"/>
        <end position="90"/>
    </location>
</feature>
<evidence type="ECO:0000313" key="2">
    <source>
        <dbReference type="EMBL" id="GIX74130.1"/>
    </source>
</evidence>
<reference evidence="2 3" key="1">
    <citation type="submission" date="2021-06" db="EMBL/GenBank/DDBJ databases">
        <title>Caerostris extrusa draft genome.</title>
        <authorList>
            <person name="Kono N."/>
            <person name="Arakawa K."/>
        </authorList>
    </citation>
    <scope>NUCLEOTIDE SEQUENCE [LARGE SCALE GENOMIC DNA]</scope>
</reference>
<dbReference type="AlphaFoldDB" id="A0AAV4MQF9"/>
<sequence length="90" mass="10738">MYILRNDNGLVVGMMSWCRYIDDIKLTHKRSLVEKSGNQKGRKNLIIHIIIETKEKKSEEEQPQQRKGNRNVNRIKKEKEMRCPFPAKRN</sequence>
<comment type="caution">
    <text evidence="2">The sequence shown here is derived from an EMBL/GenBank/DDBJ whole genome shotgun (WGS) entry which is preliminary data.</text>
</comment>
<proteinExistence type="predicted"/>
<dbReference type="Proteomes" id="UP001054945">
    <property type="component" value="Unassembled WGS sequence"/>
</dbReference>
<protein>
    <submittedName>
        <fullName evidence="2">Uncharacterized protein</fullName>
    </submittedName>
</protein>
<evidence type="ECO:0000313" key="3">
    <source>
        <dbReference type="Proteomes" id="UP001054945"/>
    </source>
</evidence>